<comment type="subcellular location">
    <subcellularLocation>
        <location evidence="1">Secreted</location>
    </subcellularLocation>
</comment>
<dbReference type="AlphaFoldDB" id="A0A9P4N7C7"/>
<evidence type="ECO:0000256" key="11">
    <source>
        <dbReference type="ARBA" id="ARBA00023326"/>
    </source>
</evidence>
<keyword evidence="9 13" id="KW-0326">Glycosidase</keyword>
<dbReference type="InterPro" id="IPR011050">
    <property type="entry name" value="Pectin_lyase_fold/virulence"/>
</dbReference>
<evidence type="ECO:0000256" key="5">
    <source>
        <dbReference type="ARBA" id="ARBA00022737"/>
    </source>
</evidence>
<keyword evidence="4 14" id="KW-0732">Signal</keyword>
<reference evidence="16" key="1">
    <citation type="journal article" date="2020" name="Stud. Mycol.">
        <title>101 Dothideomycetes genomes: A test case for predicting lifestyles and emergence of pathogens.</title>
        <authorList>
            <person name="Haridas S."/>
            <person name="Albert R."/>
            <person name="Binder M."/>
            <person name="Bloem J."/>
            <person name="LaButti K."/>
            <person name="Salamov A."/>
            <person name="Andreopoulos B."/>
            <person name="Baker S."/>
            <person name="Barry K."/>
            <person name="Bills G."/>
            <person name="Bluhm B."/>
            <person name="Cannon C."/>
            <person name="Castanera R."/>
            <person name="Culley D."/>
            <person name="Daum C."/>
            <person name="Ezra D."/>
            <person name="Gonzalez J."/>
            <person name="Henrissat B."/>
            <person name="Kuo A."/>
            <person name="Liang C."/>
            <person name="Lipzen A."/>
            <person name="Lutzoni F."/>
            <person name="Magnuson J."/>
            <person name="Mondo S."/>
            <person name="Nolan M."/>
            <person name="Ohm R."/>
            <person name="Pangilinan J."/>
            <person name="Park H.-J."/>
            <person name="Ramirez L."/>
            <person name="Alfaro M."/>
            <person name="Sun H."/>
            <person name="Tritt A."/>
            <person name="Yoshinaga Y."/>
            <person name="Zwiers L.-H."/>
            <person name="Turgeon B."/>
            <person name="Goodwin S."/>
            <person name="Spatafora J."/>
            <person name="Crous P."/>
            <person name="Grigoriev I."/>
        </authorList>
    </citation>
    <scope>NUCLEOTIDE SEQUENCE [LARGE SCALE GENOMIC DNA]</scope>
    <source>
        <strain evidence="16">CBS 304.66</strain>
    </source>
</reference>
<evidence type="ECO:0000256" key="14">
    <source>
        <dbReference type="SAM" id="SignalP"/>
    </source>
</evidence>
<evidence type="ECO:0000256" key="4">
    <source>
        <dbReference type="ARBA" id="ARBA00022729"/>
    </source>
</evidence>
<dbReference type="GO" id="GO:0000272">
    <property type="term" value="P:polysaccharide catabolic process"/>
    <property type="evidence" value="ECO:0007669"/>
    <property type="project" value="UniProtKB-KW"/>
</dbReference>
<evidence type="ECO:0000256" key="3">
    <source>
        <dbReference type="ARBA" id="ARBA00022525"/>
    </source>
</evidence>
<accession>A0A9P4N7C7</accession>
<evidence type="ECO:0000256" key="7">
    <source>
        <dbReference type="ARBA" id="ARBA00023180"/>
    </source>
</evidence>
<evidence type="ECO:0000313" key="15">
    <source>
        <dbReference type="EMBL" id="KAF2266159.1"/>
    </source>
</evidence>
<evidence type="ECO:0000256" key="8">
    <source>
        <dbReference type="ARBA" id="ARBA00023277"/>
    </source>
</evidence>
<dbReference type="PANTHER" id="PTHR31736">
    <property type="match status" value="1"/>
</dbReference>
<name>A0A9P4N7C7_9PLEO</name>
<dbReference type="EMBL" id="ML986600">
    <property type="protein sequence ID" value="KAF2266159.1"/>
    <property type="molecule type" value="Genomic_DNA"/>
</dbReference>
<keyword evidence="10" id="KW-0961">Cell wall biogenesis/degradation</keyword>
<dbReference type="InterPro" id="IPR000743">
    <property type="entry name" value="Glyco_hydro_28"/>
</dbReference>
<keyword evidence="6 13" id="KW-0378">Hydrolase</keyword>
<evidence type="ECO:0000256" key="9">
    <source>
        <dbReference type="ARBA" id="ARBA00023295"/>
    </source>
</evidence>
<evidence type="ECO:0000256" key="12">
    <source>
        <dbReference type="ARBA" id="ARBA00037278"/>
    </source>
</evidence>
<dbReference type="InterPro" id="IPR012334">
    <property type="entry name" value="Pectin_lyas_fold"/>
</dbReference>
<evidence type="ECO:0000256" key="1">
    <source>
        <dbReference type="ARBA" id="ARBA00004613"/>
    </source>
</evidence>
<evidence type="ECO:0000313" key="16">
    <source>
        <dbReference type="Proteomes" id="UP000800093"/>
    </source>
</evidence>
<dbReference type="GO" id="GO:0016829">
    <property type="term" value="F:lyase activity"/>
    <property type="evidence" value="ECO:0007669"/>
    <property type="project" value="UniProtKB-KW"/>
</dbReference>
<dbReference type="Gene3D" id="2.160.20.10">
    <property type="entry name" value="Single-stranded right-handed beta-helix, Pectin lyase-like"/>
    <property type="match status" value="1"/>
</dbReference>
<dbReference type="OrthoDB" id="187139at2759"/>
<dbReference type="GO" id="GO:0005576">
    <property type="term" value="C:extracellular region"/>
    <property type="evidence" value="ECO:0007669"/>
    <property type="project" value="UniProtKB-SubCell"/>
</dbReference>
<dbReference type="PANTHER" id="PTHR31736:SF9">
    <property type="entry name" value="ENDO-XYLOGALACTURONAN HYDROLASE A-RELATED"/>
    <property type="match status" value="1"/>
</dbReference>
<feature type="chain" id="PRO_5040405966" evidence="14">
    <location>
        <begin position="19"/>
        <end position="480"/>
    </location>
</feature>
<comment type="similarity">
    <text evidence="2 13">Belongs to the glycosyl hydrolase 28 family.</text>
</comment>
<organism evidence="15 16">
    <name type="scientific">Lojkania enalia</name>
    <dbReference type="NCBI Taxonomy" id="147567"/>
    <lineage>
        <taxon>Eukaryota</taxon>
        <taxon>Fungi</taxon>
        <taxon>Dikarya</taxon>
        <taxon>Ascomycota</taxon>
        <taxon>Pezizomycotina</taxon>
        <taxon>Dothideomycetes</taxon>
        <taxon>Pleosporomycetidae</taxon>
        <taxon>Pleosporales</taxon>
        <taxon>Pleosporales incertae sedis</taxon>
        <taxon>Lojkania</taxon>
    </lineage>
</organism>
<dbReference type="Proteomes" id="UP000800093">
    <property type="component" value="Unassembled WGS sequence"/>
</dbReference>
<dbReference type="GO" id="GO:0004650">
    <property type="term" value="F:polygalacturonase activity"/>
    <property type="evidence" value="ECO:0007669"/>
    <property type="project" value="InterPro"/>
</dbReference>
<evidence type="ECO:0000256" key="13">
    <source>
        <dbReference type="RuleBase" id="RU361169"/>
    </source>
</evidence>
<gene>
    <name evidence="15" type="ORF">CC78DRAFT_615237</name>
</gene>
<comment type="caution">
    <text evidence="15">The sequence shown here is derived from an EMBL/GenBank/DDBJ whole genome shotgun (WGS) entry which is preliminary data.</text>
</comment>
<keyword evidence="3" id="KW-0964">Secreted</keyword>
<dbReference type="SUPFAM" id="SSF51126">
    <property type="entry name" value="Pectin lyase-like"/>
    <property type="match status" value="1"/>
</dbReference>
<feature type="signal peptide" evidence="14">
    <location>
        <begin position="1"/>
        <end position="18"/>
    </location>
</feature>
<evidence type="ECO:0000256" key="10">
    <source>
        <dbReference type="ARBA" id="ARBA00023316"/>
    </source>
</evidence>
<keyword evidence="11" id="KW-0624">Polysaccharide degradation</keyword>
<keyword evidence="5" id="KW-0677">Repeat</keyword>
<protein>
    <submittedName>
        <fullName evidence="15">Pectin lyase-like protein</fullName>
    </submittedName>
</protein>
<keyword evidence="16" id="KW-1185">Reference proteome</keyword>
<evidence type="ECO:0000256" key="6">
    <source>
        <dbReference type="ARBA" id="ARBA00022801"/>
    </source>
</evidence>
<proteinExistence type="inferred from homology"/>
<evidence type="ECO:0000256" key="2">
    <source>
        <dbReference type="ARBA" id="ARBA00008834"/>
    </source>
</evidence>
<sequence>MKPLSLLNLACLFVISRGLESKAQSTQCIPESGNSSLIDDSPVIGAALEACGEGGSVLIPAGRTYYILSTIDFSPCKSCELQLDGTLNISSNSTLWRGQPAIFQFPSVHDAKIYSASGSGLITSNSPGAQPVVPVFNIISSSSSLVFTNLHIQNPIGTVFEIDDFSSDLEFQALTLDWSDVSRKAPYASRLQGFSVTNSSSITIANTRIANMDSCIILQNGVSHVSAENISCSANRGGAWFDPELQRYDFEQTAFDIMFRRVDIADADIATGVRTGNKGSFMARNVTWENVKVRNVGAWAEITSCIGGPRECGSVYGTSLDLELVFRGVEGSARRLEGPRCVNSAVTKHESLAHFLLVTPRAISRAAKLTKLVIADVAPKTHTAYFWKMAFRNLYLPGGIWGFLYLAVEGLEKVSVISSPCCLLYPSPDNPLNSETGPPSLQDQTKYETIKLKTRYEKQVDGHTQAYKRYGQGQFYVYNG</sequence>
<keyword evidence="7" id="KW-0325">Glycoprotein</keyword>
<keyword evidence="8" id="KW-0119">Carbohydrate metabolism</keyword>
<dbReference type="Pfam" id="PF00295">
    <property type="entry name" value="Glyco_hydro_28"/>
    <property type="match status" value="1"/>
</dbReference>
<comment type="function">
    <text evidence="12">Pectinolytic enzyme involved in the degradation of xylogalacturonan (xga), a galacturonan backbone heavily substituted with xylose, and which is one important component of the hairy regions of pectin. Activity requires a galacturonic acid backbone substituted with xylose.</text>
</comment>
<dbReference type="GO" id="GO:0071555">
    <property type="term" value="P:cell wall organization"/>
    <property type="evidence" value="ECO:0007669"/>
    <property type="project" value="UniProtKB-KW"/>
</dbReference>